<dbReference type="PANTHER" id="PTHR14237">
    <property type="entry name" value="MOLYBDOPTERIN COFACTOR SULFURASE MOSC"/>
    <property type="match status" value="1"/>
</dbReference>
<dbReference type="GO" id="GO:0003824">
    <property type="term" value="F:catalytic activity"/>
    <property type="evidence" value="ECO:0007669"/>
    <property type="project" value="InterPro"/>
</dbReference>
<dbReference type="InterPro" id="IPR005302">
    <property type="entry name" value="MoCF_Sase_C"/>
</dbReference>
<dbReference type="InterPro" id="IPR011037">
    <property type="entry name" value="Pyrv_Knase-like_insert_dom_sf"/>
</dbReference>
<dbReference type="Proteomes" id="UP000215289">
    <property type="component" value="Unassembled WGS sequence"/>
</dbReference>
<dbReference type="GO" id="GO:0030151">
    <property type="term" value="F:molybdenum ion binding"/>
    <property type="evidence" value="ECO:0007669"/>
    <property type="project" value="InterPro"/>
</dbReference>
<accession>A0A421CYX5</accession>
<evidence type="ECO:0000313" key="3">
    <source>
        <dbReference type="Proteomes" id="UP000215289"/>
    </source>
</evidence>
<comment type="caution">
    <text evidence="2">The sequence shown here is derived from an EMBL/GenBank/DDBJ whole genome shotgun (WGS) entry which is preliminary data.</text>
</comment>
<dbReference type="InterPro" id="IPR005303">
    <property type="entry name" value="MOCOS_middle"/>
</dbReference>
<dbReference type="OrthoDB" id="17255at2759"/>
<dbReference type="EMBL" id="NIDN02000171">
    <property type="protein sequence ID" value="RLL95049.1"/>
    <property type="molecule type" value="Genomic_DNA"/>
</dbReference>
<evidence type="ECO:0000259" key="1">
    <source>
        <dbReference type="PROSITE" id="PS51340"/>
    </source>
</evidence>
<sequence length="417" mass="46353">MHISQLYTYPIKSLRGVSLSEATLTRTGFQYDRRFMLLKVITGENGASTLKNMHVPDFPEMALFTTDIIYPDEEKDEPGQIIVTYHPPEDKDDRIDDNAATLEIPLQPDIRGLRKVSIEMHQSPTTGYDMGAPYNEWFSERFGYNVVLAYLGPHSRRVLGSFAPGKSPAHAVDNYKSVVSTRSLVGLAVLTLVLNGVRVSVSDSASGPMPIQEELLRHWPGVAATVVAALLSWVLLRMDKKGEEAITFADTAPYLLTSETSLDELSARFAGDERMDMSKFRPNIVVSGAATPFEEDFWAELRVGQEARLLLTANCVRCQSINVDYATGKMGTGETGSALKKLMKDRRVDKGAKYSPVFGRYVFLEPESDKVKVRVGDEVDVLRTMKERMVYGSSSLVQLDSTFKADNFSLDWPGLAN</sequence>
<dbReference type="SUPFAM" id="SSF50800">
    <property type="entry name" value="PK beta-barrel domain-like"/>
    <property type="match status" value="1"/>
</dbReference>
<dbReference type="AlphaFoldDB" id="A0A421CYX5"/>
<dbReference type="GO" id="GO:0030170">
    <property type="term" value="F:pyridoxal phosphate binding"/>
    <property type="evidence" value="ECO:0007669"/>
    <property type="project" value="InterPro"/>
</dbReference>
<gene>
    <name evidence="2" type="ORF">CFD26_101130</name>
</gene>
<evidence type="ECO:0000313" key="2">
    <source>
        <dbReference type="EMBL" id="RLL95049.1"/>
    </source>
</evidence>
<dbReference type="PROSITE" id="PS51340">
    <property type="entry name" value="MOSC"/>
    <property type="match status" value="1"/>
</dbReference>
<name>A0A421CYX5_9EURO</name>
<reference evidence="2 3" key="1">
    <citation type="submission" date="2018-08" db="EMBL/GenBank/DDBJ databases">
        <title>Draft genome sequences of two Aspergillus turcosus clinical strains isolated from bronchoalveolar lavage fluid: one azole-susceptible and the other azole-resistant.</title>
        <authorList>
            <person name="Parent-Michaud M."/>
            <person name="Dufresne P.J."/>
            <person name="Fournier E."/>
            <person name="Martineau C."/>
            <person name="Moreira S."/>
            <person name="Perkins V."/>
            <person name="De Repentigny L."/>
            <person name="Dufresne S.F."/>
        </authorList>
    </citation>
    <scope>NUCLEOTIDE SEQUENCE [LARGE SCALE GENOMIC DNA]</scope>
    <source>
        <strain evidence="2">HMR AF 1038</strain>
    </source>
</reference>
<dbReference type="Pfam" id="PF03473">
    <property type="entry name" value="MOSC"/>
    <property type="match status" value="1"/>
</dbReference>
<keyword evidence="3" id="KW-1185">Reference proteome</keyword>
<protein>
    <recommendedName>
        <fullName evidence="1">MOSC domain-containing protein</fullName>
    </recommendedName>
</protein>
<dbReference type="SUPFAM" id="SSF141673">
    <property type="entry name" value="MOSC N-terminal domain-like"/>
    <property type="match status" value="1"/>
</dbReference>
<proteinExistence type="predicted"/>
<organism evidence="2 3">
    <name type="scientific">Aspergillus turcosus</name>
    <dbReference type="NCBI Taxonomy" id="1245748"/>
    <lineage>
        <taxon>Eukaryota</taxon>
        <taxon>Fungi</taxon>
        <taxon>Dikarya</taxon>
        <taxon>Ascomycota</taxon>
        <taxon>Pezizomycotina</taxon>
        <taxon>Eurotiomycetes</taxon>
        <taxon>Eurotiomycetidae</taxon>
        <taxon>Eurotiales</taxon>
        <taxon>Aspergillaceae</taxon>
        <taxon>Aspergillus</taxon>
        <taxon>Aspergillus subgen. Fumigati</taxon>
    </lineage>
</organism>
<dbReference type="PANTHER" id="PTHR14237:SF34">
    <property type="entry name" value="MOSC DOMAIN PROTEIN (AFU_ORTHOLOGUE AFUA_2G07820)"/>
    <property type="match status" value="1"/>
</dbReference>
<dbReference type="STRING" id="1245748.A0A421CYX5"/>
<feature type="domain" description="MOSC" evidence="1">
    <location>
        <begin position="224"/>
        <end position="382"/>
    </location>
</feature>
<dbReference type="Pfam" id="PF03476">
    <property type="entry name" value="MOSC_N"/>
    <property type="match status" value="1"/>
</dbReference>